<dbReference type="Proteomes" id="UP000625711">
    <property type="component" value="Unassembled WGS sequence"/>
</dbReference>
<name>A0A834ICD9_RHYFE</name>
<feature type="region of interest" description="Disordered" evidence="1">
    <location>
        <begin position="1"/>
        <end position="87"/>
    </location>
</feature>
<gene>
    <name evidence="2" type="ORF">GWI33_010320</name>
</gene>
<feature type="compositionally biased region" description="Polar residues" evidence="1">
    <location>
        <begin position="50"/>
        <end position="61"/>
    </location>
</feature>
<protein>
    <submittedName>
        <fullName evidence="2">Uncharacterized protein</fullName>
    </submittedName>
</protein>
<evidence type="ECO:0000313" key="3">
    <source>
        <dbReference type="Proteomes" id="UP000625711"/>
    </source>
</evidence>
<reference evidence="2" key="1">
    <citation type="submission" date="2020-08" db="EMBL/GenBank/DDBJ databases">
        <title>Genome sequencing and assembly of the red palm weevil Rhynchophorus ferrugineus.</title>
        <authorList>
            <person name="Dias G.B."/>
            <person name="Bergman C.M."/>
            <person name="Manee M."/>
        </authorList>
    </citation>
    <scope>NUCLEOTIDE SEQUENCE</scope>
    <source>
        <strain evidence="2">AA-2017</strain>
        <tissue evidence="2">Whole larva</tissue>
    </source>
</reference>
<keyword evidence="3" id="KW-1185">Reference proteome</keyword>
<evidence type="ECO:0000313" key="2">
    <source>
        <dbReference type="EMBL" id="KAF7276442.1"/>
    </source>
</evidence>
<feature type="compositionally biased region" description="Basic and acidic residues" evidence="1">
    <location>
        <begin position="1"/>
        <end position="11"/>
    </location>
</feature>
<organism evidence="2 3">
    <name type="scientific">Rhynchophorus ferrugineus</name>
    <name type="common">Red palm weevil</name>
    <name type="synonym">Curculio ferrugineus</name>
    <dbReference type="NCBI Taxonomy" id="354439"/>
    <lineage>
        <taxon>Eukaryota</taxon>
        <taxon>Metazoa</taxon>
        <taxon>Ecdysozoa</taxon>
        <taxon>Arthropoda</taxon>
        <taxon>Hexapoda</taxon>
        <taxon>Insecta</taxon>
        <taxon>Pterygota</taxon>
        <taxon>Neoptera</taxon>
        <taxon>Endopterygota</taxon>
        <taxon>Coleoptera</taxon>
        <taxon>Polyphaga</taxon>
        <taxon>Cucujiformia</taxon>
        <taxon>Curculionidae</taxon>
        <taxon>Dryophthorinae</taxon>
        <taxon>Rhynchophorus</taxon>
    </lineage>
</organism>
<feature type="non-terminal residue" evidence="2">
    <location>
        <position position="1"/>
    </location>
</feature>
<dbReference type="AlphaFoldDB" id="A0A834ICD9"/>
<dbReference type="EMBL" id="JAACXV010006735">
    <property type="protein sequence ID" value="KAF7276442.1"/>
    <property type="molecule type" value="Genomic_DNA"/>
</dbReference>
<accession>A0A834ICD9</accession>
<comment type="caution">
    <text evidence="2">The sequence shown here is derived from an EMBL/GenBank/DDBJ whole genome shotgun (WGS) entry which is preliminary data.</text>
</comment>
<proteinExistence type="predicted"/>
<evidence type="ECO:0000256" key="1">
    <source>
        <dbReference type="SAM" id="MobiDB-lite"/>
    </source>
</evidence>
<sequence>RHITAEKENTKKRIKTSVRNSPKRQKTPNKSRKSFDISLGGVGRRYSGESPLTSGEDSTGSGHPRLVSRHLMYVPRPPASPRIPGDE</sequence>
<feature type="compositionally biased region" description="Basic residues" evidence="1">
    <location>
        <begin position="12"/>
        <end position="32"/>
    </location>
</feature>